<dbReference type="SUPFAM" id="SSF47781">
    <property type="entry name" value="RuvA domain 2-like"/>
    <property type="match status" value="1"/>
</dbReference>
<dbReference type="PANTHER" id="PTHR21180">
    <property type="entry name" value="ENDONUCLEASE/EXONUCLEASE/PHOSPHATASE FAMILY DOMAIN-CONTAINING PROTEIN 1"/>
    <property type="match status" value="1"/>
</dbReference>
<name>A0A917PLS6_9BACI</name>
<keyword evidence="2" id="KW-0472">Membrane</keyword>
<feature type="region of interest" description="Disordered" evidence="1">
    <location>
        <begin position="33"/>
        <end position="55"/>
    </location>
</feature>
<dbReference type="InterPro" id="IPR004509">
    <property type="entry name" value="Competence_ComEA_HhH"/>
</dbReference>
<dbReference type="Gene3D" id="1.10.150.310">
    <property type="entry name" value="Tex RuvX-like domain-like"/>
    <property type="match status" value="1"/>
</dbReference>
<comment type="caution">
    <text evidence="4">The sequence shown here is derived from an EMBL/GenBank/DDBJ whole genome shotgun (WGS) entry which is preliminary data.</text>
</comment>
<sequence>MLDPLKKYIFPIAITVGIVIFLIFNNHDTDKIVSQSKPVPKETSASKEDETEQTSAKVMVDVKGEIVRPGVYEIETESRVNEIIQMAGGFTEDADRSMVNLAQKVQDEMVIMIPKMGEEMSASVPGNSDHDKVRINYATQEEIESLSGIGPSKAAAIIQYRDENGHFKTADDLLDVSGIGDKTLESLKDDIQIP</sequence>
<dbReference type="EMBL" id="BMNQ01000002">
    <property type="protein sequence ID" value="GGJ83566.1"/>
    <property type="molecule type" value="Genomic_DNA"/>
</dbReference>
<gene>
    <name evidence="4" type="primary">comEA</name>
    <name evidence="4" type="ORF">GCM10007063_02580</name>
</gene>
<dbReference type="GO" id="GO:0015627">
    <property type="term" value="C:type II protein secretion system complex"/>
    <property type="evidence" value="ECO:0007669"/>
    <property type="project" value="TreeGrafter"/>
</dbReference>
<feature type="domain" description="Helix-hairpin-helix DNA-binding motif class 1" evidence="3">
    <location>
        <begin position="171"/>
        <end position="190"/>
    </location>
</feature>
<dbReference type="RefSeq" id="WP_188631245.1">
    <property type="nucleotide sequence ID" value="NZ_BMNQ01000002.1"/>
</dbReference>
<feature type="domain" description="Helix-hairpin-helix DNA-binding motif class 1" evidence="3">
    <location>
        <begin position="141"/>
        <end position="160"/>
    </location>
</feature>
<dbReference type="AlphaFoldDB" id="A0A917PLS6"/>
<dbReference type="Pfam" id="PF10531">
    <property type="entry name" value="SLBB"/>
    <property type="match status" value="1"/>
</dbReference>
<dbReference type="PANTHER" id="PTHR21180:SF32">
    <property type="entry name" value="ENDONUCLEASE_EXONUCLEASE_PHOSPHATASE FAMILY DOMAIN-CONTAINING PROTEIN 1"/>
    <property type="match status" value="1"/>
</dbReference>
<reference evidence="4" key="1">
    <citation type="journal article" date="2014" name="Int. J. Syst. Evol. Microbiol.">
        <title>Complete genome sequence of Corynebacterium casei LMG S-19264T (=DSM 44701T), isolated from a smear-ripened cheese.</title>
        <authorList>
            <consortium name="US DOE Joint Genome Institute (JGI-PGF)"/>
            <person name="Walter F."/>
            <person name="Albersmeier A."/>
            <person name="Kalinowski J."/>
            <person name="Ruckert C."/>
        </authorList>
    </citation>
    <scope>NUCLEOTIDE SEQUENCE</scope>
    <source>
        <strain evidence="4">JCM 12580</strain>
    </source>
</reference>
<dbReference type="InterPro" id="IPR003583">
    <property type="entry name" value="Hlx-hairpin-Hlx_DNA-bd_motif"/>
</dbReference>
<dbReference type="GO" id="GO:0006281">
    <property type="term" value="P:DNA repair"/>
    <property type="evidence" value="ECO:0007669"/>
    <property type="project" value="InterPro"/>
</dbReference>
<dbReference type="InterPro" id="IPR010994">
    <property type="entry name" value="RuvA_2-like"/>
</dbReference>
<keyword evidence="2" id="KW-0812">Transmembrane</keyword>
<organism evidence="4 5">
    <name type="scientific">Lentibacillus kapialis</name>
    <dbReference type="NCBI Taxonomy" id="340214"/>
    <lineage>
        <taxon>Bacteria</taxon>
        <taxon>Bacillati</taxon>
        <taxon>Bacillota</taxon>
        <taxon>Bacilli</taxon>
        <taxon>Bacillales</taxon>
        <taxon>Bacillaceae</taxon>
        <taxon>Lentibacillus</taxon>
    </lineage>
</organism>
<dbReference type="Pfam" id="PF12836">
    <property type="entry name" value="HHH_3"/>
    <property type="match status" value="1"/>
</dbReference>
<evidence type="ECO:0000256" key="2">
    <source>
        <dbReference type="SAM" id="Phobius"/>
    </source>
</evidence>
<reference evidence="4" key="2">
    <citation type="submission" date="2020-09" db="EMBL/GenBank/DDBJ databases">
        <authorList>
            <person name="Sun Q."/>
            <person name="Ohkuma M."/>
        </authorList>
    </citation>
    <scope>NUCLEOTIDE SEQUENCE</scope>
    <source>
        <strain evidence="4">JCM 12580</strain>
    </source>
</reference>
<dbReference type="InterPro" id="IPR019554">
    <property type="entry name" value="Soluble_ligand-bd"/>
</dbReference>
<dbReference type="Gene3D" id="3.10.560.10">
    <property type="entry name" value="Outer membrane lipoprotein wza domain like"/>
    <property type="match status" value="1"/>
</dbReference>
<protein>
    <submittedName>
        <fullName evidence="4">Competence protein CelA</fullName>
    </submittedName>
</protein>
<keyword evidence="5" id="KW-1185">Reference proteome</keyword>
<evidence type="ECO:0000313" key="4">
    <source>
        <dbReference type="EMBL" id="GGJ83566.1"/>
    </source>
</evidence>
<evidence type="ECO:0000313" key="5">
    <source>
        <dbReference type="Proteomes" id="UP000658382"/>
    </source>
</evidence>
<evidence type="ECO:0000259" key="3">
    <source>
        <dbReference type="SMART" id="SM00278"/>
    </source>
</evidence>
<dbReference type="GO" id="GO:0003677">
    <property type="term" value="F:DNA binding"/>
    <property type="evidence" value="ECO:0007669"/>
    <property type="project" value="InterPro"/>
</dbReference>
<keyword evidence="2" id="KW-1133">Transmembrane helix</keyword>
<evidence type="ECO:0000256" key="1">
    <source>
        <dbReference type="SAM" id="MobiDB-lite"/>
    </source>
</evidence>
<accession>A0A917PLS6</accession>
<proteinExistence type="predicted"/>
<dbReference type="GO" id="GO:0015628">
    <property type="term" value="P:protein secretion by the type II secretion system"/>
    <property type="evidence" value="ECO:0007669"/>
    <property type="project" value="TreeGrafter"/>
</dbReference>
<dbReference type="NCBIfam" id="TIGR00426">
    <property type="entry name" value="competence protein ComEA helix-hairpin-helix repeat region"/>
    <property type="match status" value="1"/>
</dbReference>
<feature type="transmembrane region" description="Helical" evidence="2">
    <location>
        <begin position="7"/>
        <end position="24"/>
    </location>
</feature>
<dbReference type="InterPro" id="IPR051675">
    <property type="entry name" value="Endo/Exo/Phosphatase_dom_1"/>
</dbReference>
<dbReference type="Proteomes" id="UP000658382">
    <property type="component" value="Unassembled WGS sequence"/>
</dbReference>
<dbReference type="SMART" id="SM00278">
    <property type="entry name" value="HhH1"/>
    <property type="match status" value="2"/>
</dbReference>